<sequence length="232" mass="26525">MDPEFVYFDLDDTLLDHQTAERKALADVRTRYLTVFGALSVDELQETYHTINAPLWRRYADGEIDKRTVQQRRFEGLLEAVDAPHADATLIARHYMQRYAEHWAFIPGARETFEAIADRHPVGVITNGFAEVQEKKFDRFPLLRERSDALVICEDVGVLKPDPEVFDHATETAGVAYEDVLYVGDSYRSDVEGAEPVGWRVAWYARNGTNGHSTNERGFAFSDWADLRARVL</sequence>
<dbReference type="GO" id="GO:0016787">
    <property type="term" value="F:hydrolase activity"/>
    <property type="evidence" value="ECO:0007669"/>
    <property type="project" value="UniProtKB-KW"/>
</dbReference>
<dbReference type="EMBL" id="JANUBL010000003">
    <property type="protein sequence ID" value="MCS4121713.1"/>
    <property type="molecule type" value="Genomic_DNA"/>
</dbReference>
<name>A0A9X2PVH1_9BACT</name>
<proteinExistence type="predicted"/>
<dbReference type="AlphaFoldDB" id="A0A9X2PVH1"/>
<dbReference type="SFLD" id="SFLDS00003">
    <property type="entry name" value="Haloacid_Dehalogenase"/>
    <property type="match status" value="1"/>
</dbReference>
<dbReference type="NCBIfam" id="TIGR01549">
    <property type="entry name" value="HAD-SF-IA-v1"/>
    <property type="match status" value="1"/>
</dbReference>
<dbReference type="Gene3D" id="1.10.150.240">
    <property type="entry name" value="Putative phosphatase, domain 2"/>
    <property type="match status" value="1"/>
</dbReference>
<dbReference type="Proteomes" id="UP001155144">
    <property type="component" value="Unassembled WGS sequence"/>
</dbReference>
<accession>A0A9X2PVH1</accession>
<dbReference type="InterPro" id="IPR052550">
    <property type="entry name" value="Pyrimidine_5'-ntase_YjjG"/>
</dbReference>
<dbReference type="SFLD" id="SFLDG01129">
    <property type="entry name" value="C1.5:_HAD__Beta-PGM__Phosphata"/>
    <property type="match status" value="1"/>
</dbReference>
<protein>
    <submittedName>
        <fullName evidence="1">Hydrolase of the HAD superfamily</fullName>
    </submittedName>
</protein>
<dbReference type="GeneID" id="83727437"/>
<gene>
    <name evidence="1" type="ORF">GGP45_002066</name>
</gene>
<organism evidence="1 2">
    <name type="scientific">Salinibacter ruber</name>
    <dbReference type="NCBI Taxonomy" id="146919"/>
    <lineage>
        <taxon>Bacteria</taxon>
        <taxon>Pseudomonadati</taxon>
        <taxon>Rhodothermota</taxon>
        <taxon>Rhodothermia</taxon>
        <taxon>Rhodothermales</taxon>
        <taxon>Salinibacteraceae</taxon>
        <taxon>Salinibacter</taxon>
    </lineage>
</organism>
<dbReference type="InterPro" id="IPR023214">
    <property type="entry name" value="HAD_sf"/>
</dbReference>
<evidence type="ECO:0000313" key="2">
    <source>
        <dbReference type="Proteomes" id="UP001155144"/>
    </source>
</evidence>
<keyword evidence="1" id="KW-0378">Hydrolase</keyword>
<dbReference type="PANTHER" id="PTHR47478:SF1">
    <property type="entry name" value="PYRIMIDINE 5'-NUCLEOTIDASE YJJG"/>
    <property type="match status" value="1"/>
</dbReference>
<dbReference type="PRINTS" id="PR00413">
    <property type="entry name" value="HADHALOGNASE"/>
</dbReference>
<dbReference type="InterPro" id="IPR023198">
    <property type="entry name" value="PGP-like_dom2"/>
</dbReference>
<dbReference type="Pfam" id="PF00702">
    <property type="entry name" value="Hydrolase"/>
    <property type="match status" value="1"/>
</dbReference>
<reference evidence="1" key="1">
    <citation type="submission" date="2022-08" db="EMBL/GenBank/DDBJ databases">
        <title>Genomic Encyclopedia of Type Strains, Phase V (KMG-V): Genome sequencing to study the core and pangenomes of soil and plant-associated prokaryotes.</title>
        <authorList>
            <person name="Whitman W."/>
        </authorList>
    </citation>
    <scope>NUCLEOTIDE SEQUENCE</scope>
    <source>
        <strain evidence="1">SP3026</strain>
    </source>
</reference>
<dbReference type="RefSeq" id="WP_118826034.1">
    <property type="nucleotide sequence ID" value="NZ_CALTRV010000002.1"/>
</dbReference>
<dbReference type="PANTHER" id="PTHR47478">
    <property type="match status" value="1"/>
</dbReference>
<dbReference type="InterPro" id="IPR036412">
    <property type="entry name" value="HAD-like_sf"/>
</dbReference>
<comment type="caution">
    <text evidence="1">The sequence shown here is derived from an EMBL/GenBank/DDBJ whole genome shotgun (WGS) entry which is preliminary data.</text>
</comment>
<evidence type="ECO:0000313" key="1">
    <source>
        <dbReference type="EMBL" id="MCS4121713.1"/>
    </source>
</evidence>
<dbReference type="InterPro" id="IPR006439">
    <property type="entry name" value="HAD-SF_hydro_IA"/>
</dbReference>
<dbReference type="Gene3D" id="3.40.50.1000">
    <property type="entry name" value="HAD superfamily/HAD-like"/>
    <property type="match status" value="1"/>
</dbReference>
<dbReference type="CDD" id="cd04305">
    <property type="entry name" value="HAD_Neu5Ac-Pase_like"/>
    <property type="match status" value="1"/>
</dbReference>
<dbReference type="SUPFAM" id="SSF56784">
    <property type="entry name" value="HAD-like"/>
    <property type="match status" value="1"/>
</dbReference>
<dbReference type="NCBIfam" id="TIGR01509">
    <property type="entry name" value="HAD-SF-IA-v3"/>
    <property type="match status" value="1"/>
</dbReference>